<proteinExistence type="predicted"/>
<dbReference type="AlphaFoldDB" id="A0A931E4G2"/>
<reference evidence="1" key="1">
    <citation type="submission" date="2020-11" db="EMBL/GenBank/DDBJ databases">
        <title>Bacterial whole genome sequence for Panacibacter sp. DH6.</title>
        <authorList>
            <person name="Le V."/>
            <person name="Ko S."/>
            <person name="Ahn C.-Y."/>
            <person name="Oh H.-M."/>
        </authorList>
    </citation>
    <scope>NUCLEOTIDE SEQUENCE</scope>
    <source>
        <strain evidence="1">DH6</strain>
    </source>
</reference>
<dbReference type="Proteomes" id="UP000628448">
    <property type="component" value="Unassembled WGS sequence"/>
</dbReference>
<evidence type="ECO:0000313" key="1">
    <source>
        <dbReference type="EMBL" id="MBG9374813.1"/>
    </source>
</evidence>
<dbReference type="EMBL" id="JADWYR010000001">
    <property type="protein sequence ID" value="MBG9374813.1"/>
    <property type="molecule type" value="Genomic_DNA"/>
</dbReference>
<accession>A0A931E4G2</accession>
<sequence>MKLHLRYRLWIAEMNEDITVLRIFDDHLAELAAKKQDAETTGFVNKSKEQFADFRRQIDELKHEMHLHKMNIAAFMRDEENARQANAADEEHVSLQKRYIDFRERFDKAKQVFAETEQ</sequence>
<evidence type="ECO:0000313" key="2">
    <source>
        <dbReference type="Proteomes" id="UP000628448"/>
    </source>
</evidence>
<name>A0A931E4G2_9BACT</name>
<organism evidence="1 2">
    <name type="scientific">Panacibacter microcysteis</name>
    <dbReference type="NCBI Taxonomy" id="2793269"/>
    <lineage>
        <taxon>Bacteria</taxon>
        <taxon>Pseudomonadati</taxon>
        <taxon>Bacteroidota</taxon>
        <taxon>Chitinophagia</taxon>
        <taxon>Chitinophagales</taxon>
        <taxon>Chitinophagaceae</taxon>
        <taxon>Panacibacter</taxon>
    </lineage>
</organism>
<dbReference type="RefSeq" id="WP_196988904.1">
    <property type="nucleotide sequence ID" value="NZ_JADWYR010000001.1"/>
</dbReference>
<gene>
    <name evidence="1" type="ORF">I5907_01090</name>
</gene>
<comment type="caution">
    <text evidence="1">The sequence shown here is derived from an EMBL/GenBank/DDBJ whole genome shotgun (WGS) entry which is preliminary data.</text>
</comment>
<keyword evidence="2" id="KW-1185">Reference proteome</keyword>
<protein>
    <submittedName>
        <fullName evidence="1">Uncharacterized protein</fullName>
    </submittedName>
</protein>